<dbReference type="InterPro" id="IPR011008">
    <property type="entry name" value="Dimeric_a/b-barrel"/>
</dbReference>
<protein>
    <submittedName>
        <fullName evidence="3">YciI family protein</fullName>
    </submittedName>
</protein>
<dbReference type="SUPFAM" id="SSF54909">
    <property type="entry name" value="Dimeric alpha+beta barrel"/>
    <property type="match status" value="1"/>
</dbReference>
<name>A0ABX1QIA5_9RHOO</name>
<dbReference type="InterPro" id="IPR005545">
    <property type="entry name" value="YCII"/>
</dbReference>
<organism evidence="3 4">
    <name type="scientific">Aromatoleum diolicum</name>
    <dbReference type="NCBI Taxonomy" id="75796"/>
    <lineage>
        <taxon>Bacteria</taxon>
        <taxon>Pseudomonadati</taxon>
        <taxon>Pseudomonadota</taxon>
        <taxon>Betaproteobacteria</taxon>
        <taxon>Rhodocyclales</taxon>
        <taxon>Rhodocyclaceae</taxon>
        <taxon>Aromatoleum</taxon>
    </lineage>
</organism>
<reference evidence="3 4" key="1">
    <citation type="submission" date="2019-12" db="EMBL/GenBank/DDBJ databases">
        <title>Comparative genomics gives insights into the taxonomy of the Azoarcus-Aromatoleum group and reveals separate origins of nif in the plant-associated Azoarcus and non-plant-associated Aromatoleum sub-groups.</title>
        <authorList>
            <person name="Lafos M."/>
            <person name="Maluk M."/>
            <person name="Batista M."/>
            <person name="Junghare M."/>
            <person name="Carmona M."/>
            <person name="Faoro H."/>
            <person name="Cruz L.M."/>
            <person name="Battistoni F."/>
            <person name="De Souza E."/>
            <person name="Pedrosa F."/>
            <person name="Chen W.-M."/>
            <person name="Poole P.S."/>
            <person name="Dixon R.A."/>
            <person name="James E.K."/>
        </authorList>
    </citation>
    <scope>NUCLEOTIDE SEQUENCE [LARGE SCALE GENOMIC DNA]</scope>
    <source>
        <strain evidence="3 4">22Lin</strain>
    </source>
</reference>
<gene>
    <name evidence="3" type="ORF">GPA25_21370</name>
</gene>
<comment type="similarity">
    <text evidence="1">Belongs to the YciI family.</text>
</comment>
<proteinExistence type="inferred from homology"/>
<dbReference type="Gene3D" id="3.30.70.1060">
    <property type="entry name" value="Dimeric alpha+beta barrel"/>
    <property type="match status" value="1"/>
</dbReference>
<evidence type="ECO:0000313" key="3">
    <source>
        <dbReference type="EMBL" id="NMG77307.1"/>
    </source>
</evidence>
<evidence type="ECO:0000259" key="2">
    <source>
        <dbReference type="Pfam" id="PF03795"/>
    </source>
</evidence>
<dbReference type="Pfam" id="PF03795">
    <property type="entry name" value="YCII"/>
    <property type="match status" value="1"/>
</dbReference>
<accession>A0ABX1QIA5</accession>
<dbReference type="Proteomes" id="UP000648984">
    <property type="component" value="Unassembled WGS sequence"/>
</dbReference>
<dbReference type="RefSeq" id="WP_169262434.1">
    <property type="nucleotide sequence ID" value="NZ_WTVQ01000057.1"/>
</dbReference>
<dbReference type="PANTHER" id="PTHR35174">
    <property type="entry name" value="BLL7171 PROTEIN-RELATED"/>
    <property type="match status" value="1"/>
</dbReference>
<feature type="domain" description="YCII-related" evidence="2">
    <location>
        <begin position="1"/>
        <end position="115"/>
    </location>
</feature>
<dbReference type="EMBL" id="WTVQ01000057">
    <property type="protein sequence ID" value="NMG77307.1"/>
    <property type="molecule type" value="Genomic_DNA"/>
</dbReference>
<dbReference type="PANTHER" id="PTHR35174:SF3">
    <property type="entry name" value="BLL7171 PROTEIN"/>
    <property type="match status" value="1"/>
</dbReference>
<sequence length="121" mass="13241">MKYACLIYYDEKAVHGMAPGGWDALVGESLAYADDIRASGHFLGGEALQPVDVATTLRVRSGKVVLTDGPFAETKEQLAGFYLIEARDLNEAIQVVSRMPLARYGSIEVRPVRELRPDKSA</sequence>
<evidence type="ECO:0000313" key="4">
    <source>
        <dbReference type="Proteomes" id="UP000648984"/>
    </source>
</evidence>
<evidence type="ECO:0000256" key="1">
    <source>
        <dbReference type="ARBA" id="ARBA00007689"/>
    </source>
</evidence>
<comment type="caution">
    <text evidence="3">The sequence shown here is derived from an EMBL/GenBank/DDBJ whole genome shotgun (WGS) entry which is preliminary data.</text>
</comment>
<keyword evidence="4" id="KW-1185">Reference proteome</keyword>